<evidence type="ECO:0000313" key="3">
    <source>
        <dbReference type="Proteomes" id="UP000006565"/>
    </source>
</evidence>
<protein>
    <submittedName>
        <fullName evidence="2">Uncharacterized protein</fullName>
    </submittedName>
</protein>
<accession>E1RK97</accession>
<reference evidence="2 3" key="1">
    <citation type="journal article" date="2010" name="Stand. Genomic Sci.">
        <title>Complete genome sequence of Methanoplanus petrolearius type strain (SEBR 4847).</title>
        <authorList>
            <person name="Brambilla E."/>
            <person name="Djao O.D."/>
            <person name="Daligault H."/>
            <person name="Lapidus A."/>
            <person name="Lucas S."/>
            <person name="Hammon N."/>
            <person name="Nolan M."/>
            <person name="Tice H."/>
            <person name="Cheng J.F."/>
            <person name="Han C."/>
            <person name="Tapia R."/>
            <person name="Goodwin L."/>
            <person name="Pitluck S."/>
            <person name="Liolios K."/>
            <person name="Ivanova N."/>
            <person name="Mavromatis K."/>
            <person name="Mikhailova N."/>
            <person name="Pati A."/>
            <person name="Chen A."/>
            <person name="Palaniappan K."/>
            <person name="Land M."/>
            <person name="Hauser L."/>
            <person name="Chang Y.J."/>
            <person name="Jeffries C.D."/>
            <person name="Rohde M."/>
            <person name="Spring S."/>
            <person name="Sikorski J."/>
            <person name="Goker M."/>
            <person name="Woyke T."/>
            <person name="Bristow J."/>
            <person name="Eisen J.A."/>
            <person name="Markowitz V."/>
            <person name="Hugenholtz P."/>
            <person name="Kyrpides N.C."/>
            <person name="Klenk H.P."/>
        </authorList>
    </citation>
    <scope>NUCLEOTIDE SEQUENCE [LARGE SCALE GENOMIC DNA]</scope>
    <source>
        <strain evidence="3">DSM 11571 / OCM 486 / SEBR 4847</strain>
    </source>
</reference>
<organism evidence="2 3">
    <name type="scientific">Methanolacinia petrolearia (strain DSM 11571 / OCM 486 / SEBR 4847)</name>
    <name type="common">Methanoplanus petrolearius</name>
    <dbReference type="NCBI Taxonomy" id="679926"/>
    <lineage>
        <taxon>Archaea</taxon>
        <taxon>Methanobacteriati</taxon>
        <taxon>Methanobacteriota</taxon>
        <taxon>Stenosarchaea group</taxon>
        <taxon>Methanomicrobia</taxon>
        <taxon>Methanomicrobiales</taxon>
        <taxon>Methanomicrobiaceae</taxon>
        <taxon>Methanolacinia</taxon>
    </lineage>
</organism>
<proteinExistence type="predicted"/>
<dbReference type="Proteomes" id="UP000006565">
    <property type="component" value="Chromosome"/>
</dbReference>
<feature type="compositionally biased region" description="Polar residues" evidence="1">
    <location>
        <begin position="1"/>
        <end position="14"/>
    </location>
</feature>
<evidence type="ECO:0000313" key="2">
    <source>
        <dbReference type="EMBL" id="ADN36910.1"/>
    </source>
</evidence>
<evidence type="ECO:0000256" key="1">
    <source>
        <dbReference type="SAM" id="MobiDB-lite"/>
    </source>
</evidence>
<feature type="region of interest" description="Disordered" evidence="1">
    <location>
        <begin position="1"/>
        <end position="24"/>
    </location>
</feature>
<keyword evidence="3" id="KW-1185">Reference proteome</keyword>
<dbReference type="GeneID" id="58788819"/>
<dbReference type="RefSeq" id="WP_013330087.1">
    <property type="nucleotide sequence ID" value="NC_014507.1"/>
</dbReference>
<gene>
    <name evidence="2" type="ordered locus">Mpet_2162</name>
</gene>
<dbReference type="EMBL" id="CP002117">
    <property type="protein sequence ID" value="ADN36910.1"/>
    <property type="molecule type" value="Genomic_DNA"/>
</dbReference>
<sequence length="57" mass="6237" precursor="true">MPEENSANTNTENGNKSKEEKGPCTGETCTIEMCRRCHANSHKCAVSKVYGGMDENN</sequence>
<dbReference type="AlphaFoldDB" id="E1RK97"/>
<dbReference type="HOGENOM" id="CLU_2985718_0_0_2"/>
<dbReference type="OrthoDB" id="372484at2157"/>
<name>E1RK97_METP4</name>
<dbReference type="KEGG" id="mpi:Mpet_2162"/>